<organismHost>
    <name type="scientific">Elephantidae</name>
    <name type="common">elephants</name>
    <dbReference type="NCBI Taxonomy" id="9780"/>
</organismHost>
<feature type="compositionally biased region" description="Polar residues" evidence="1">
    <location>
        <begin position="103"/>
        <end position="119"/>
    </location>
</feature>
<sequence>MNIRYSADCTQILTELDNYLETPICNNNRESSSAESTPPPFETSDEGDNFLVLADIIASTPVSENCDTEHNIVSPNDKTESSVYLQNKFPTLSNLDEIECCDNSNVDSSQGNWVGTNDTPSDEQPPVSPGLGVRSKKRNI</sequence>
<dbReference type="Proteomes" id="UP000134173">
    <property type="component" value="Segment"/>
</dbReference>
<evidence type="ECO:0000256" key="1">
    <source>
        <dbReference type="SAM" id="MobiDB-lite"/>
    </source>
</evidence>
<reference evidence="4 5" key="1">
    <citation type="journal article" date="2013" name="J. Virol.">
        <title>Complete Genome Sequences of Elephant Endotheliotropic Herpesviruses 1A and 1B Determined Directly from Fatal Cases.</title>
        <authorList>
            <person name="Wilkie G.S."/>
            <person name="Davison A.J."/>
            <person name="Watson M."/>
            <person name="Kerr K."/>
            <person name="Sanderson S."/>
            <person name="Bouts T."/>
            <person name="Steinbach F."/>
            <person name="Dastjerdi A."/>
        </authorList>
    </citation>
    <scope>NUCLEOTIDE SEQUENCE [LARGE SCALE GENOMIC DNA]</scope>
    <source>
        <strain evidence="2">Emelia</strain>
        <strain evidence="3 4">Raman</strain>
    </source>
</reference>
<dbReference type="OrthoDB" id="36516at10239"/>
<evidence type="ECO:0000313" key="3">
    <source>
        <dbReference type="EMBL" id="AGE10016.1"/>
    </source>
</evidence>
<feature type="compositionally biased region" description="Polar residues" evidence="1">
    <location>
        <begin position="27"/>
        <end position="36"/>
    </location>
</feature>
<organism evidence="3 4">
    <name type="scientific">Elephantid herpesvirus 1</name>
    <name type="common">EIHV-1</name>
    <name type="synonym">Elephant endotheliotropic herpesvirus</name>
    <dbReference type="NCBI Taxonomy" id="146015"/>
    <lineage>
        <taxon>Viruses</taxon>
        <taxon>Duplodnaviria</taxon>
        <taxon>Heunggongvirae</taxon>
        <taxon>Peploviricota</taxon>
        <taxon>Herviviricetes</taxon>
        <taxon>Herpesvirales</taxon>
        <taxon>Orthoherpesviridae</taxon>
        <taxon>Betaherpesvirinae</taxon>
        <taxon>Proboscivirus</taxon>
        <taxon>Proboscivirus elephantidbeta1</taxon>
    </lineage>
</organism>
<evidence type="ECO:0000313" key="4">
    <source>
        <dbReference type="Proteomes" id="UP000134173"/>
    </source>
</evidence>
<accession>M4JX95</accession>
<dbReference type="KEGG" id="vg:15486254"/>
<dbReference type="GeneID" id="15486254"/>
<gene>
    <name evidence="3" type="primary">EE14</name>
</gene>
<dbReference type="Proteomes" id="UP000169673">
    <property type="component" value="Segment"/>
</dbReference>
<protein>
    <submittedName>
        <fullName evidence="3">Protein EE14</fullName>
    </submittedName>
</protein>
<dbReference type="EMBL" id="KC462164">
    <property type="protein sequence ID" value="AGE09908.1"/>
    <property type="molecule type" value="Genomic_DNA"/>
</dbReference>
<dbReference type="RefSeq" id="YP_007969830.1">
    <property type="nucleotide sequence ID" value="NC_020474.2"/>
</dbReference>
<name>M4JX95_ELHV1</name>
<feature type="region of interest" description="Disordered" evidence="1">
    <location>
        <begin position="27"/>
        <end position="47"/>
    </location>
</feature>
<keyword evidence="4" id="KW-1185">Reference proteome</keyword>
<proteinExistence type="predicted"/>
<feature type="region of interest" description="Disordered" evidence="1">
    <location>
        <begin position="103"/>
        <end position="140"/>
    </location>
</feature>
<evidence type="ECO:0000313" key="2">
    <source>
        <dbReference type="EMBL" id="AGE09908.1"/>
    </source>
</evidence>
<dbReference type="EMBL" id="KC462165">
    <property type="protein sequence ID" value="AGE10016.1"/>
    <property type="molecule type" value="Genomic_DNA"/>
</dbReference>
<evidence type="ECO:0000313" key="5">
    <source>
        <dbReference type="Proteomes" id="UP000169673"/>
    </source>
</evidence>